<keyword evidence="8" id="KW-1185">Reference proteome</keyword>
<dbReference type="PRINTS" id="PR00109">
    <property type="entry name" value="TYRKINASE"/>
</dbReference>
<dbReference type="InterPro" id="IPR011009">
    <property type="entry name" value="Kinase-like_dom_sf"/>
</dbReference>
<evidence type="ECO:0000313" key="8">
    <source>
        <dbReference type="Proteomes" id="UP000232488"/>
    </source>
</evidence>
<evidence type="ECO:0000256" key="5">
    <source>
        <dbReference type="PROSITE-ProRule" id="PRU10141"/>
    </source>
</evidence>
<keyword evidence="1" id="KW-0808">Transferase</keyword>
<dbReference type="SMART" id="SM00220">
    <property type="entry name" value="S_TKc"/>
    <property type="match status" value="1"/>
</dbReference>
<name>A0A1C9C556_HAV01</name>
<evidence type="ECO:0000259" key="6">
    <source>
        <dbReference type="PROSITE" id="PS50011"/>
    </source>
</evidence>
<keyword evidence="3 7" id="KW-0418">Kinase</keyword>
<dbReference type="PANTHER" id="PTHR44329">
    <property type="entry name" value="SERINE/THREONINE-PROTEIN KINASE TNNI3K-RELATED"/>
    <property type="match status" value="1"/>
</dbReference>
<dbReference type="GO" id="GO:0005524">
    <property type="term" value="F:ATP binding"/>
    <property type="evidence" value="ECO:0007669"/>
    <property type="project" value="UniProtKB-UniRule"/>
</dbReference>
<gene>
    <name evidence="7" type="primary">HaV53_ORF86</name>
</gene>
<dbReference type="Pfam" id="PF07714">
    <property type="entry name" value="PK_Tyr_Ser-Thr"/>
    <property type="match status" value="1"/>
</dbReference>
<proteinExistence type="predicted"/>
<protein>
    <submittedName>
        <fullName evidence="7">Putative ACT-like tyrosine kinase family protein</fullName>
    </submittedName>
</protein>
<organismHost>
    <name type="scientific">Heterosigma akashiwo</name>
    <name type="common">Chromophytic alga</name>
    <name type="synonym">Heterosigma carterae</name>
    <dbReference type="NCBI Taxonomy" id="2829"/>
</organismHost>
<feature type="domain" description="Protein kinase" evidence="6">
    <location>
        <begin position="75"/>
        <end position="347"/>
    </location>
</feature>
<sequence>MCFCMSKTILFIITREKYKPDICTLHQEKLERETSDIHDNKDRVVIHYSSSLYVLRYYQKKNNTIKNMEINFGDLLILGKIGTGSFSFVYEAMYNNERVAVKIFKKKTKRDMFFFEKEKNILIDIDHPNVVKLLAYGYKPSPFIVFEYIENGTLKQFIKNRKHEQQYRMSDENILDLALKIAEVMKHVQYHTYDSQHIVIHRDLKPENIGFSKGMVKILDFGLSRVFTRSKYSIRRTFKMSGETGTFRYMAPEVIKCKNYNEKIDVYSFGLIIWELLTGNKPYKNYSLEEFIENVAENHERPIIPNDVSPKLRELLCLAWHPNINVRPSFDNVISFIKNDNQQHVAVLLQMVKSYFYNTDRNI</sequence>
<accession>A0A1C9C556</accession>
<dbReference type="OrthoDB" id="8955at10239"/>
<feature type="binding site" evidence="5">
    <location>
        <position position="102"/>
    </location>
    <ligand>
        <name>ATP</name>
        <dbReference type="ChEBI" id="CHEBI:30616"/>
    </ligand>
</feature>
<dbReference type="GO" id="GO:0004674">
    <property type="term" value="F:protein serine/threonine kinase activity"/>
    <property type="evidence" value="ECO:0007669"/>
    <property type="project" value="TreeGrafter"/>
</dbReference>
<dbReference type="PROSITE" id="PS00107">
    <property type="entry name" value="PROTEIN_KINASE_ATP"/>
    <property type="match status" value="1"/>
</dbReference>
<dbReference type="InterPro" id="IPR051681">
    <property type="entry name" value="Ser/Thr_Kinases-Pseudokinases"/>
</dbReference>
<dbReference type="PROSITE" id="PS50011">
    <property type="entry name" value="PROTEIN_KINASE_DOM"/>
    <property type="match status" value="1"/>
</dbReference>
<dbReference type="InterPro" id="IPR001245">
    <property type="entry name" value="Ser-Thr/Tyr_kinase_cat_dom"/>
</dbReference>
<evidence type="ECO:0000256" key="3">
    <source>
        <dbReference type="ARBA" id="ARBA00022777"/>
    </source>
</evidence>
<organism evidence="7 8">
    <name type="scientific">Heterosigma akashiwo virus 01</name>
    <name type="common">HaV01</name>
    <dbReference type="NCBI Taxonomy" id="97195"/>
    <lineage>
        <taxon>Viruses</taxon>
        <taxon>Varidnaviria</taxon>
        <taxon>Bamfordvirae</taxon>
        <taxon>Nucleocytoviricota</taxon>
        <taxon>Megaviricetes</taxon>
        <taxon>Algavirales</taxon>
        <taxon>Phycodnaviridae</taxon>
        <taxon>Raphidovirus</taxon>
        <taxon>Raphidovirus japonicum</taxon>
    </lineage>
</organism>
<dbReference type="SUPFAM" id="SSF56112">
    <property type="entry name" value="Protein kinase-like (PK-like)"/>
    <property type="match status" value="1"/>
</dbReference>
<dbReference type="EMBL" id="KX008963">
    <property type="protein sequence ID" value="AOM63417.1"/>
    <property type="molecule type" value="Genomic_DNA"/>
</dbReference>
<dbReference type="PANTHER" id="PTHR44329:SF288">
    <property type="entry name" value="MITOGEN-ACTIVATED PROTEIN KINASE KINASE KINASE 20"/>
    <property type="match status" value="1"/>
</dbReference>
<reference evidence="7 8" key="1">
    <citation type="submission" date="2016-03" db="EMBL/GenBank/DDBJ databases">
        <title>Genome sequences of a Phycodnavirus, Heterosigma akashiwo virus strain 53.</title>
        <authorList>
            <person name="Ueki S."/>
            <person name="Ogura Y."/>
            <person name="Hayashi T."/>
        </authorList>
    </citation>
    <scope>NUCLEOTIDE SEQUENCE [LARGE SCALE GENOMIC DNA]</scope>
    <source>
        <strain evidence="7">HaV53</strain>
    </source>
</reference>
<dbReference type="InterPro" id="IPR017441">
    <property type="entry name" value="Protein_kinase_ATP_BS"/>
</dbReference>
<evidence type="ECO:0000256" key="1">
    <source>
        <dbReference type="ARBA" id="ARBA00022679"/>
    </source>
</evidence>
<dbReference type="KEGG" id="vg:37618467"/>
<evidence type="ECO:0000313" key="7">
    <source>
        <dbReference type="EMBL" id="AOM63417.1"/>
    </source>
</evidence>
<dbReference type="Gene3D" id="3.30.200.20">
    <property type="entry name" value="Phosphorylase Kinase, domain 1"/>
    <property type="match status" value="1"/>
</dbReference>
<dbReference type="GeneID" id="37618467"/>
<dbReference type="Proteomes" id="UP000232488">
    <property type="component" value="Segment"/>
</dbReference>
<evidence type="ECO:0000256" key="4">
    <source>
        <dbReference type="ARBA" id="ARBA00022840"/>
    </source>
</evidence>
<dbReference type="Gene3D" id="1.10.510.10">
    <property type="entry name" value="Transferase(Phosphotransferase) domain 1"/>
    <property type="match status" value="1"/>
</dbReference>
<dbReference type="InterPro" id="IPR000719">
    <property type="entry name" value="Prot_kinase_dom"/>
</dbReference>
<dbReference type="RefSeq" id="YP_009507483.1">
    <property type="nucleotide sequence ID" value="NC_038553.1"/>
</dbReference>
<keyword evidence="4 5" id="KW-0067">ATP-binding</keyword>
<keyword evidence="2 5" id="KW-0547">Nucleotide-binding</keyword>
<evidence type="ECO:0000256" key="2">
    <source>
        <dbReference type="ARBA" id="ARBA00022741"/>
    </source>
</evidence>